<organism evidence="6 7">
    <name type="scientific">Cryobacterium mannosilyticum</name>
    <dbReference type="NCBI Taxonomy" id="1259190"/>
    <lineage>
        <taxon>Bacteria</taxon>
        <taxon>Bacillati</taxon>
        <taxon>Actinomycetota</taxon>
        <taxon>Actinomycetes</taxon>
        <taxon>Micrococcales</taxon>
        <taxon>Microbacteriaceae</taxon>
        <taxon>Cryobacterium</taxon>
    </lineage>
</organism>
<keyword evidence="3 5" id="KW-0067">ATP-binding</keyword>
<comment type="caution">
    <text evidence="6">The sequence shown here is derived from an EMBL/GenBank/DDBJ whole genome shotgun (WGS) entry which is preliminary data.</text>
</comment>
<comment type="function">
    <text evidence="5">ATP-dependent carboxylate-amine ligase which exhibits weak glutamate--cysteine ligase activity.</text>
</comment>
<dbReference type="Gene3D" id="3.30.590.20">
    <property type="match status" value="1"/>
</dbReference>
<dbReference type="Proteomes" id="UP000297643">
    <property type="component" value="Unassembled WGS sequence"/>
</dbReference>
<gene>
    <name evidence="6" type="ORF">E3O32_00275</name>
</gene>
<evidence type="ECO:0000256" key="4">
    <source>
        <dbReference type="ARBA" id="ARBA00048819"/>
    </source>
</evidence>
<dbReference type="GO" id="GO:0004357">
    <property type="term" value="F:glutamate-cysteine ligase activity"/>
    <property type="evidence" value="ECO:0007669"/>
    <property type="project" value="UniProtKB-EC"/>
</dbReference>
<evidence type="ECO:0000313" key="6">
    <source>
        <dbReference type="EMBL" id="TFC08088.1"/>
    </source>
</evidence>
<dbReference type="InterPro" id="IPR011793">
    <property type="entry name" value="YbdK"/>
</dbReference>
<dbReference type="EC" id="6.3.2.2" evidence="5"/>
<evidence type="ECO:0000313" key="7">
    <source>
        <dbReference type="Proteomes" id="UP000297643"/>
    </source>
</evidence>
<evidence type="ECO:0000256" key="3">
    <source>
        <dbReference type="ARBA" id="ARBA00022840"/>
    </source>
</evidence>
<name>A0A4R8WEU6_9MICO</name>
<dbReference type="SUPFAM" id="SSF55931">
    <property type="entry name" value="Glutamine synthetase/guanido kinase"/>
    <property type="match status" value="1"/>
</dbReference>
<dbReference type="PANTHER" id="PTHR36510:SF1">
    <property type="entry name" value="GLUTAMATE--CYSTEINE LIGASE 2-RELATED"/>
    <property type="match status" value="1"/>
</dbReference>
<comment type="similarity">
    <text evidence="5">Belongs to the glutamate--cysteine ligase type 2 family. YbdK subfamily.</text>
</comment>
<dbReference type="GO" id="GO:0005524">
    <property type="term" value="F:ATP binding"/>
    <property type="evidence" value="ECO:0007669"/>
    <property type="project" value="UniProtKB-KW"/>
</dbReference>
<dbReference type="InterPro" id="IPR050141">
    <property type="entry name" value="GCL_type2/YbdK_subfam"/>
</dbReference>
<dbReference type="GO" id="GO:0042398">
    <property type="term" value="P:modified amino acid biosynthetic process"/>
    <property type="evidence" value="ECO:0007669"/>
    <property type="project" value="InterPro"/>
</dbReference>
<dbReference type="NCBIfam" id="NF010041">
    <property type="entry name" value="PRK13517.1-1"/>
    <property type="match status" value="1"/>
</dbReference>
<protein>
    <recommendedName>
        <fullName evidence="5">Putative glutamate--cysteine ligase 2</fullName>
        <ecNumber evidence="5">6.3.2.2</ecNumber>
    </recommendedName>
    <alternativeName>
        <fullName evidence="5">Gamma-glutamylcysteine synthetase 2</fullName>
        <shortName evidence="5">GCS 2</shortName>
        <shortName evidence="5">Gamma-GCS 2</shortName>
    </alternativeName>
</protein>
<evidence type="ECO:0000256" key="1">
    <source>
        <dbReference type="ARBA" id="ARBA00022598"/>
    </source>
</evidence>
<dbReference type="RefSeq" id="WP_134505852.1">
    <property type="nucleotide sequence ID" value="NZ_SOFM01000002.1"/>
</dbReference>
<proteinExistence type="inferred from homology"/>
<keyword evidence="2 5" id="KW-0547">Nucleotide-binding</keyword>
<keyword evidence="1 5" id="KW-0436">Ligase</keyword>
<reference evidence="6 7" key="1">
    <citation type="submission" date="2019-03" db="EMBL/GenBank/DDBJ databases">
        <title>Genomics of glacier-inhabiting Cryobacterium strains.</title>
        <authorList>
            <person name="Liu Q."/>
            <person name="Xin Y.-H."/>
        </authorList>
    </citation>
    <scope>NUCLEOTIDE SEQUENCE [LARGE SCALE GENOMIC DNA]</scope>
    <source>
        <strain evidence="6 7">RHLT2-21</strain>
    </source>
</reference>
<dbReference type="EMBL" id="SOFM01000002">
    <property type="protein sequence ID" value="TFC08088.1"/>
    <property type="molecule type" value="Genomic_DNA"/>
</dbReference>
<dbReference type="PANTHER" id="PTHR36510">
    <property type="entry name" value="GLUTAMATE--CYSTEINE LIGASE 2-RELATED"/>
    <property type="match status" value="1"/>
</dbReference>
<sequence length="384" mass="40559">MRTFGVEEELLIVDPADGRPLPLASELLASSGTAAGVLSAVGGAVLALEFKQEQIEVQTSPCSSLDGLFEEILRGRDTADAAARAVGARVAALATSPVATAPHTTPVPRYAAIMDSFGVTARDQLTCGLHVHVSVDSDEEGVAVLDRIRIWFPALAALSANSPYWNGDDTGYASYRTQAWGRWPTAGPVELFGSAAGYHALIAGYIASGVLLDEGMVYFDARLSRKYPTVEVRVSDVCLYAEDAVLIAGLVRALVETAVREWRRGIPPRPVPASLLRLALWRASRSGMNGDLLHPVDNRPQPAPEVVEALLSYVRAALADSGDLACVRSGLTAIMRRGTGEGRQRAMLARTGELSAVVTDAIRSSCCSQSPGRSAAGGGFLSTE</sequence>
<evidence type="ECO:0000256" key="2">
    <source>
        <dbReference type="ARBA" id="ARBA00022741"/>
    </source>
</evidence>
<dbReference type="Pfam" id="PF04107">
    <property type="entry name" value="GCS2"/>
    <property type="match status" value="1"/>
</dbReference>
<dbReference type="AlphaFoldDB" id="A0A4R8WEU6"/>
<accession>A0A4R8WEU6</accession>
<comment type="catalytic activity">
    <reaction evidence="4 5">
        <text>L-cysteine + L-glutamate + ATP = gamma-L-glutamyl-L-cysteine + ADP + phosphate + H(+)</text>
        <dbReference type="Rhea" id="RHEA:13285"/>
        <dbReference type="ChEBI" id="CHEBI:15378"/>
        <dbReference type="ChEBI" id="CHEBI:29985"/>
        <dbReference type="ChEBI" id="CHEBI:30616"/>
        <dbReference type="ChEBI" id="CHEBI:35235"/>
        <dbReference type="ChEBI" id="CHEBI:43474"/>
        <dbReference type="ChEBI" id="CHEBI:58173"/>
        <dbReference type="ChEBI" id="CHEBI:456216"/>
        <dbReference type="EC" id="6.3.2.2"/>
    </reaction>
</comment>
<dbReference type="NCBIfam" id="TIGR02050">
    <property type="entry name" value="gshA_cyan_rel"/>
    <property type="match status" value="1"/>
</dbReference>
<dbReference type="InterPro" id="IPR014746">
    <property type="entry name" value="Gln_synth/guanido_kin_cat_dom"/>
</dbReference>
<keyword evidence="7" id="KW-1185">Reference proteome</keyword>
<evidence type="ECO:0000256" key="5">
    <source>
        <dbReference type="HAMAP-Rule" id="MF_01609"/>
    </source>
</evidence>
<dbReference type="InterPro" id="IPR006336">
    <property type="entry name" value="GCS2"/>
</dbReference>
<dbReference type="HAMAP" id="MF_01609">
    <property type="entry name" value="Glu_cys_ligase_2"/>
    <property type="match status" value="1"/>
</dbReference>